<evidence type="ECO:0000313" key="2">
    <source>
        <dbReference type="EMBL" id="OQV20815.1"/>
    </source>
</evidence>
<gene>
    <name evidence="2" type="ORF">BV898_05161</name>
</gene>
<dbReference type="AlphaFoldDB" id="A0A1W0X061"/>
<proteinExistence type="predicted"/>
<dbReference type="Proteomes" id="UP000192578">
    <property type="component" value="Unassembled WGS sequence"/>
</dbReference>
<evidence type="ECO:0000313" key="3">
    <source>
        <dbReference type="Proteomes" id="UP000192578"/>
    </source>
</evidence>
<name>A0A1W0X061_HYPEX</name>
<evidence type="ECO:0000256" key="1">
    <source>
        <dbReference type="SAM" id="MobiDB-lite"/>
    </source>
</evidence>
<accession>A0A1W0X061</accession>
<organism evidence="2 3">
    <name type="scientific">Hypsibius exemplaris</name>
    <name type="common">Freshwater tardigrade</name>
    <dbReference type="NCBI Taxonomy" id="2072580"/>
    <lineage>
        <taxon>Eukaryota</taxon>
        <taxon>Metazoa</taxon>
        <taxon>Ecdysozoa</taxon>
        <taxon>Tardigrada</taxon>
        <taxon>Eutardigrada</taxon>
        <taxon>Parachela</taxon>
        <taxon>Hypsibioidea</taxon>
        <taxon>Hypsibiidae</taxon>
        <taxon>Hypsibius</taxon>
    </lineage>
</organism>
<keyword evidence="3" id="KW-1185">Reference proteome</keyword>
<dbReference type="OrthoDB" id="10432739at2759"/>
<sequence length="121" mass="12951">MAAVPFCGFSAGRVHSELATQRKKMLEQEDACILDPLGCNARPPALATYILKNGQMFTQATRTNPDGSTSCFAVPVDDLQTNKATPSVLIRSDKFDPTSLTQKETKPIPSQSSPGVGPRKG</sequence>
<feature type="compositionally biased region" description="Polar residues" evidence="1">
    <location>
        <begin position="98"/>
        <end position="114"/>
    </location>
</feature>
<feature type="region of interest" description="Disordered" evidence="1">
    <location>
        <begin position="83"/>
        <end position="121"/>
    </location>
</feature>
<comment type="caution">
    <text evidence="2">The sequence shown here is derived from an EMBL/GenBank/DDBJ whole genome shotgun (WGS) entry which is preliminary data.</text>
</comment>
<protein>
    <submittedName>
        <fullName evidence="2">Uncharacterized protein</fullName>
    </submittedName>
</protein>
<dbReference type="EMBL" id="MTYJ01000027">
    <property type="protein sequence ID" value="OQV20815.1"/>
    <property type="molecule type" value="Genomic_DNA"/>
</dbReference>
<reference evidence="3" key="1">
    <citation type="submission" date="2017-01" db="EMBL/GenBank/DDBJ databases">
        <title>Comparative genomics of anhydrobiosis in the tardigrade Hypsibius dujardini.</title>
        <authorList>
            <person name="Yoshida Y."/>
            <person name="Koutsovoulos G."/>
            <person name="Laetsch D."/>
            <person name="Stevens L."/>
            <person name="Kumar S."/>
            <person name="Horikawa D."/>
            <person name="Ishino K."/>
            <person name="Komine S."/>
            <person name="Tomita M."/>
            <person name="Blaxter M."/>
            <person name="Arakawa K."/>
        </authorList>
    </citation>
    <scope>NUCLEOTIDE SEQUENCE [LARGE SCALE GENOMIC DNA]</scope>
    <source>
        <strain evidence="3">Z151</strain>
    </source>
</reference>